<accession>A0ABU6X577</accession>
<evidence type="ECO:0000259" key="1">
    <source>
        <dbReference type="Pfam" id="PF14111"/>
    </source>
</evidence>
<sequence length="141" mass="16135">MEDNNELRSTHAAIKQHADKINVHNQHAEIHQIEEEEIEAIQGRDDGYEEENFNLVAKVLCKKELNFKTIKASLMGMWGQPEGVAITEVGRNQVLISFQNRSKGFQVWRGGHWSIKGNLFNMHVSEKLTYGFKCMESPSHA</sequence>
<dbReference type="EMBL" id="JASCZI010211455">
    <property type="protein sequence ID" value="MED6191763.1"/>
    <property type="molecule type" value="Genomic_DNA"/>
</dbReference>
<comment type="caution">
    <text evidence="2">The sequence shown here is derived from an EMBL/GenBank/DDBJ whole genome shotgun (WGS) entry which is preliminary data.</text>
</comment>
<keyword evidence="3" id="KW-1185">Reference proteome</keyword>
<evidence type="ECO:0000313" key="2">
    <source>
        <dbReference type="EMBL" id="MED6191763.1"/>
    </source>
</evidence>
<protein>
    <recommendedName>
        <fullName evidence="1">DUF4283 domain-containing protein</fullName>
    </recommendedName>
</protein>
<reference evidence="2 3" key="1">
    <citation type="journal article" date="2023" name="Plants (Basel)">
        <title>Bridging the Gap: Combining Genomics and Transcriptomics Approaches to Understand Stylosanthes scabra, an Orphan Legume from the Brazilian Caatinga.</title>
        <authorList>
            <person name="Ferreira-Neto J.R.C."/>
            <person name="da Silva M.D."/>
            <person name="Binneck E."/>
            <person name="de Melo N.F."/>
            <person name="da Silva R.H."/>
            <person name="de Melo A.L.T.M."/>
            <person name="Pandolfi V."/>
            <person name="Bustamante F.O."/>
            <person name="Brasileiro-Vidal A.C."/>
            <person name="Benko-Iseppon A.M."/>
        </authorList>
    </citation>
    <scope>NUCLEOTIDE SEQUENCE [LARGE SCALE GENOMIC DNA]</scope>
    <source>
        <tissue evidence="2">Leaves</tissue>
    </source>
</reference>
<evidence type="ECO:0000313" key="3">
    <source>
        <dbReference type="Proteomes" id="UP001341840"/>
    </source>
</evidence>
<gene>
    <name evidence="2" type="ORF">PIB30_003566</name>
</gene>
<proteinExistence type="predicted"/>
<name>A0ABU6X577_9FABA</name>
<dbReference type="Pfam" id="PF14111">
    <property type="entry name" value="DUF4283"/>
    <property type="match status" value="1"/>
</dbReference>
<organism evidence="2 3">
    <name type="scientific">Stylosanthes scabra</name>
    <dbReference type="NCBI Taxonomy" id="79078"/>
    <lineage>
        <taxon>Eukaryota</taxon>
        <taxon>Viridiplantae</taxon>
        <taxon>Streptophyta</taxon>
        <taxon>Embryophyta</taxon>
        <taxon>Tracheophyta</taxon>
        <taxon>Spermatophyta</taxon>
        <taxon>Magnoliopsida</taxon>
        <taxon>eudicotyledons</taxon>
        <taxon>Gunneridae</taxon>
        <taxon>Pentapetalae</taxon>
        <taxon>rosids</taxon>
        <taxon>fabids</taxon>
        <taxon>Fabales</taxon>
        <taxon>Fabaceae</taxon>
        <taxon>Papilionoideae</taxon>
        <taxon>50 kb inversion clade</taxon>
        <taxon>dalbergioids sensu lato</taxon>
        <taxon>Dalbergieae</taxon>
        <taxon>Pterocarpus clade</taxon>
        <taxon>Stylosanthes</taxon>
    </lineage>
</organism>
<dbReference type="Proteomes" id="UP001341840">
    <property type="component" value="Unassembled WGS sequence"/>
</dbReference>
<dbReference type="InterPro" id="IPR025558">
    <property type="entry name" value="DUF4283"/>
</dbReference>
<feature type="domain" description="DUF4283" evidence="1">
    <location>
        <begin position="52"/>
        <end position="123"/>
    </location>
</feature>